<gene>
    <name evidence="1" type="ORF">CEXT_595881</name>
</gene>
<reference evidence="1 2" key="1">
    <citation type="submission" date="2021-06" db="EMBL/GenBank/DDBJ databases">
        <title>Caerostris extrusa draft genome.</title>
        <authorList>
            <person name="Kono N."/>
            <person name="Arakawa K."/>
        </authorList>
    </citation>
    <scope>NUCLEOTIDE SEQUENCE [LARGE SCALE GENOMIC DNA]</scope>
</reference>
<protein>
    <submittedName>
        <fullName evidence="1">Uncharacterized protein</fullName>
    </submittedName>
</protein>
<comment type="caution">
    <text evidence="1">The sequence shown here is derived from an EMBL/GenBank/DDBJ whole genome shotgun (WGS) entry which is preliminary data.</text>
</comment>
<evidence type="ECO:0000313" key="1">
    <source>
        <dbReference type="EMBL" id="GIZ00372.1"/>
    </source>
</evidence>
<name>A0AAV4XZ27_CAEEX</name>
<dbReference type="EMBL" id="BPLR01001146">
    <property type="protein sequence ID" value="GIZ00372.1"/>
    <property type="molecule type" value="Genomic_DNA"/>
</dbReference>
<dbReference type="Proteomes" id="UP001054945">
    <property type="component" value="Unassembled WGS sequence"/>
</dbReference>
<proteinExistence type="predicted"/>
<evidence type="ECO:0000313" key="2">
    <source>
        <dbReference type="Proteomes" id="UP001054945"/>
    </source>
</evidence>
<sequence length="103" mass="11773">MNDIPAANKAKKKDFIDVVVKIIDGPGIIFSFLFFCIAEKLSVFPLLPLPGLLSENFVLSFHEAMHDGLKPRPHKSHPHFHNVFRDKKYIYSDEADKLKTCSF</sequence>
<organism evidence="1 2">
    <name type="scientific">Caerostris extrusa</name>
    <name type="common">Bark spider</name>
    <name type="synonym">Caerostris bankana</name>
    <dbReference type="NCBI Taxonomy" id="172846"/>
    <lineage>
        <taxon>Eukaryota</taxon>
        <taxon>Metazoa</taxon>
        <taxon>Ecdysozoa</taxon>
        <taxon>Arthropoda</taxon>
        <taxon>Chelicerata</taxon>
        <taxon>Arachnida</taxon>
        <taxon>Araneae</taxon>
        <taxon>Araneomorphae</taxon>
        <taxon>Entelegynae</taxon>
        <taxon>Araneoidea</taxon>
        <taxon>Araneidae</taxon>
        <taxon>Caerostris</taxon>
    </lineage>
</organism>
<dbReference type="AlphaFoldDB" id="A0AAV4XZ27"/>
<keyword evidence="2" id="KW-1185">Reference proteome</keyword>
<accession>A0AAV4XZ27</accession>